<evidence type="ECO:0000313" key="3">
    <source>
        <dbReference type="EnsemblPlants" id="LPERR02G07280.1"/>
    </source>
</evidence>
<dbReference type="InterPro" id="IPR039607">
    <property type="entry name" value="VQ_8/17/18/20/21/25"/>
</dbReference>
<reference evidence="3 4" key="1">
    <citation type="submission" date="2012-08" db="EMBL/GenBank/DDBJ databases">
        <title>Oryza genome evolution.</title>
        <authorList>
            <person name="Wing R.A."/>
        </authorList>
    </citation>
    <scope>NUCLEOTIDE SEQUENCE</scope>
</reference>
<dbReference type="PANTHER" id="PTHR33143:SF6">
    <property type="entry name" value="OS08G0102900 PROTEIN"/>
    <property type="match status" value="1"/>
</dbReference>
<evidence type="ECO:0000259" key="2">
    <source>
        <dbReference type="Pfam" id="PF05678"/>
    </source>
</evidence>
<feature type="region of interest" description="Disordered" evidence="1">
    <location>
        <begin position="1"/>
        <end position="54"/>
    </location>
</feature>
<dbReference type="STRING" id="77586.A0A0D9VDN8"/>
<evidence type="ECO:0000313" key="4">
    <source>
        <dbReference type="Proteomes" id="UP000032180"/>
    </source>
</evidence>
<dbReference type="AlphaFoldDB" id="A0A0D9VDN8"/>
<evidence type="ECO:0000256" key="1">
    <source>
        <dbReference type="SAM" id="MobiDB-lite"/>
    </source>
</evidence>
<dbReference type="Pfam" id="PF05678">
    <property type="entry name" value="VQ"/>
    <property type="match status" value="1"/>
</dbReference>
<proteinExistence type="predicted"/>
<accession>A0A0D9VDN8</accession>
<keyword evidence="4" id="KW-1185">Reference proteome</keyword>
<dbReference type="PANTHER" id="PTHR33143">
    <property type="entry name" value="F16F4.1 PROTEIN-RELATED"/>
    <property type="match status" value="1"/>
</dbReference>
<protein>
    <recommendedName>
        <fullName evidence="2">VQ domain-containing protein</fullName>
    </recommendedName>
</protein>
<dbReference type="Gramene" id="LPERR02G07280.1">
    <property type="protein sequence ID" value="LPERR02G07280.1"/>
    <property type="gene ID" value="LPERR02G07280"/>
</dbReference>
<sequence>MEGKHGGHGGVGAHRRFGGRAAARCSTGEARGGSRPELQGPRPAPLKVSKDSHKIRKQQQQVQQVRQPVIIYTMSPKVVHANAAEFMSVVQRLTGAPRAVTTPPVND</sequence>
<dbReference type="GO" id="GO:0005634">
    <property type="term" value="C:nucleus"/>
    <property type="evidence" value="ECO:0007669"/>
    <property type="project" value="TreeGrafter"/>
</dbReference>
<dbReference type="eggNOG" id="ENOG502SESQ">
    <property type="taxonomic scope" value="Eukaryota"/>
</dbReference>
<reference evidence="4" key="2">
    <citation type="submission" date="2013-12" db="EMBL/GenBank/DDBJ databases">
        <authorList>
            <person name="Yu Y."/>
            <person name="Lee S."/>
            <person name="de Baynast K."/>
            <person name="Wissotski M."/>
            <person name="Liu L."/>
            <person name="Talag J."/>
            <person name="Goicoechea J."/>
            <person name="Angelova A."/>
            <person name="Jetty R."/>
            <person name="Kudrna D."/>
            <person name="Golser W."/>
            <person name="Rivera L."/>
            <person name="Zhang J."/>
            <person name="Wing R."/>
        </authorList>
    </citation>
    <scope>NUCLEOTIDE SEQUENCE</scope>
</reference>
<dbReference type="HOGENOM" id="CLU_2213710_0_0_1"/>
<dbReference type="EnsemblPlants" id="LPERR02G07280.1">
    <property type="protein sequence ID" value="LPERR02G07280.1"/>
    <property type="gene ID" value="LPERR02G07280"/>
</dbReference>
<feature type="domain" description="VQ" evidence="2">
    <location>
        <begin position="73"/>
        <end position="99"/>
    </location>
</feature>
<dbReference type="Proteomes" id="UP000032180">
    <property type="component" value="Chromosome 2"/>
</dbReference>
<reference evidence="3" key="3">
    <citation type="submission" date="2015-04" db="UniProtKB">
        <authorList>
            <consortium name="EnsemblPlants"/>
        </authorList>
    </citation>
    <scope>IDENTIFICATION</scope>
</reference>
<organism evidence="3 4">
    <name type="scientific">Leersia perrieri</name>
    <dbReference type="NCBI Taxonomy" id="77586"/>
    <lineage>
        <taxon>Eukaryota</taxon>
        <taxon>Viridiplantae</taxon>
        <taxon>Streptophyta</taxon>
        <taxon>Embryophyta</taxon>
        <taxon>Tracheophyta</taxon>
        <taxon>Spermatophyta</taxon>
        <taxon>Magnoliopsida</taxon>
        <taxon>Liliopsida</taxon>
        <taxon>Poales</taxon>
        <taxon>Poaceae</taxon>
        <taxon>BOP clade</taxon>
        <taxon>Oryzoideae</taxon>
        <taxon>Oryzeae</taxon>
        <taxon>Oryzinae</taxon>
        <taxon>Leersia</taxon>
    </lineage>
</organism>
<name>A0A0D9VDN8_9ORYZ</name>
<dbReference type="InterPro" id="IPR008889">
    <property type="entry name" value="VQ"/>
</dbReference>